<protein>
    <submittedName>
        <fullName evidence="1">10912_t:CDS:1</fullName>
    </submittedName>
</protein>
<dbReference type="EMBL" id="CAJVPT010012728">
    <property type="protein sequence ID" value="CAG8589578.1"/>
    <property type="molecule type" value="Genomic_DNA"/>
</dbReference>
<organism evidence="1 2">
    <name type="scientific">Acaulospora colombiana</name>
    <dbReference type="NCBI Taxonomy" id="27376"/>
    <lineage>
        <taxon>Eukaryota</taxon>
        <taxon>Fungi</taxon>
        <taxon>Fungi incertae sedis</taxon>
        <taxon>Mucoromycota</taxon>
        <taxon>Glomeromycotina</taxon>
        <taxon>Glomeromycetes</taxon>
        <taxon>Diversisporales</taxon>
        <taxon>Acaulosporaceae</taxon>
        <taxon>Acaulospora</taxon>
    </lineage>
</organism>
<dbReference type="Proteomes" id="UP000789525">
    <property type="component" value="Unassembled WGS sequence"/>
</dbReference>
<evidence type="ECO:0000313" key="2">
    <source>
        <dbReference type="Proteomes" id="UP000789525"/>
    </source>
</evidence>
<sequence length="194" mass="22064">MIDSQLALRANIPVLTPRNNPHLVQQFLLRHIPEANPTGTNTLSNNDTLSPLIYALVTTPFSSHSWIVFKFMQEQELRVAANVNADAVDSACLNLFNFPPFSQFAVDTSRAVAQFWTSLNEMEVAEWEELARDISEMHTRLVALFGNGVVFDWNAWEAQRQYHARTIYLKWTGSQAIHGVSRADDESTTYYTEN</sequence>
<evidence type="ECO:0000313" key="1">
    <source>
        <dbReference type="EMBL" id="CAG8589578.1"/>
    </source>
</evidence>
<reference evidence="1" key="1">
    <citation type="submission" date="2021-06" db="EMBL/GenBank/DDBJ databases">
        <authorList>
            <person name="Kallberg Y."/>
            <person name="Tangrot J."/>
            <person name="Rosling A."/>
        </authorList>
    </citation>
    <scope>NUCLEOTIDE SEQUENCE</scope>
    <source>
        <strain evidence="1">CL356</strain>
    </source>
</reference>
<name>A0ACA9MG98_9GLOM</name>
<gene>
    <name evidence="1" type="ORF">ACOLOM_LOCUS6269</name>
</gene>
<accession>A0ACA9MG98</accession>
<proteinExistence type="predicted"/>
<keyword evidence="2" id="KW-1185">Reference proteome</keyword>
<comment type="caution">
    <text evidence="1">The sequence shown here is derived from an EMBL/GenBank/DDBJ whole genome shotgun (WGS) entry which is preliminary data.</text>
</comment>